<dbReference type="PANTHER" id="PTHR39176">
    <property type="entry name" value="PERIPLASMIC PROTEIN-RELATED"/>
    <property type="match status" value="1"/>
</dbReference>
<organism evidence="3 4">
    <name type="scientific">Rickettsia conorii subsp. raoultii</name>
    <dbReference type="NCBI Taxonomy" id="369822"/>
    <lineage>
        <taxon>Bacteria</taxon>
        <taxon>Pseudomonadati</taxon>
        <taxon>Pseudomonadota</taxon>
        <taxon>Alphaproteobacteria</taxon>
        <taxon>Rickettsiales</taxon>
        <taxon>Rickettsiaceae</taxon>
        <taxon>Rickettsieae</taxon>
        <taxon>Rickettsia</taxon>
        <taxon>spotted fever group</taxon>
    </lineage>
</organism>
<feature type="chain" id="PRO_5045228495" evidence="1">
    <location>
        <begin position="21"/>
        <end position="144"/>
    </location>
</feature>
<evidence type="ECO:0000313" key="3">
    <source>
        <dbReference type="EMBL" id="URW78241.1"/>
    </source>
</evidence>
<dbReference type="EMBL" id="CP098324">
    <property type="protein sequence ID" value="URW78241.1"/>
    <property type="molecule type" value="Genomic_DNA"/>
</dbReference>
<protein>
    <submittedName>
        <fullName evidence="3">Lysozyme inhibitor LprI family protein</fullName>
    </submittedName>
</protein>
<proteinExistence type="predicted"/>
<dbReference type="Pfam" id="PF07007">
    <property type="entry name" value="LprI"/>
    <property type="match status" value="1"/>
</dbReference>
<sequence length="144" mass="16641">MKKAIIFCWLFLSSISCAFAVDCNNTMTRGDMNYCVAAEYKKVDKKLNQIYQEILKHISDKQEQVNLLKKSQDLWIKYRDADCEFRSFGVYGGSVYPMILLMCLTGKTEERIKEFEAMLKCEEGDLSCPFIIKTQNLGFVDISN</sequence>
<dbReference type="PANTHER" id="PTHR39176:SF1">
    <property type="entry name" value="PERIPLASMIC PROTEIN"/>
    <property type="match status" value="1"/>
</dbReference>
<keyword evidence="1" id="KW-0732">Signal</keyword>
<dbReference type="Proteomes" id="UP001056268">
    <property type="component" value="Chromosome"/>
</dbReference>
<feature type="signal peptide" evidence="1">
    <location>
        <begin position="1"/>
        <end position="20"/>
    </location>
</feature>
<feature type="domain" description="Lysozyme inhibitor LprI-like N-terminal" evidence="2">
    <location>
        <begin position="23"/>
        <end position="114"/>
    </location>
</feature>
<evidence type="ECO:0000313" key="4">
    <source>
        <dbReference type="Proteomes" id="UP001056268"/>
    </source>
</evidence>
<keyword evidence="4" id="KW-1185">Reference proteome</keyword>
<accession>A0ABY4U2Y5</accession>
<dbReference type="PROSITE" id="PS51257">
    <property type="entry name" value="PROKAR_LIPOPROTEIN"/>
    <property type="match status" value="1"/>
</dbReference>
<name>A0ABY4U2Y5_RICCR</name>
<dbReference type="Gene3D" id="1.20.1270.180">
    <property type="match status" value="1"/>
</dbReference>
<dbReference type="InterPro" id="IPR009739">
    <property type="entry name" value="LprI-like_N"/>
</dbReference>
<evidence type="ECO:0000259" key="2">
    <source>
        <dbReference type="Pfam" id="PF07007"/>
    </source>
</evidence>
<reference evidence="3" key="1">
    <citation type="submission" date="2022-05" db="EMBL/GenBank/DDBJ databases">
        <title>Tracking Rickettsia raoultii infection dynamics in vivo by bioorthogonal metabolic labeling.</title>
        <authorList>
            <person name="Zhu D.-Y."/>
            <person name="Jia N."/>
            <person name="Li C."/>
            <person name="Zhang M.-Z."/>
            <person name="Liu H.-B."/>
            <person name="Cao W.-C."/>
        </authorList>
    </citation>
    <scope>NUCLEOTIDE SEQUENCE</scope>
    <source>
        <strain evidence="3">BIME</strain>
    </source>
</reference>
<evidence type="ECO:0000256" key="1">
    <source>
        <dbReference type="SAM" id="SignalP"/>
    </source>
</evidence>
<gene>
    <name evidence="3" type="ORF">NBT09_02600</name>
</gene>